<dbReference type="InterPro" id="IPR036691">
    <property type="entry name" value="Endo/exonu/phosph_ase_sf"/>
</dbReference>
<dbReference type="SUPFAM" id="SSF56219">
    <property type="entry name" value="DNase I-like"/>
    <property type="match status" value="1"/>
</dbReference>
<reference evidence="1" key="2">
    <citation type="submission" date="2025-09" db="UniProtKB">
        <authorList>
            <consortium name="Ensembl"/>
        </authorList>
    </citation>
    <scope>IDENTIFICATION</scope>
</reference>
<accession>A0A3Q3VPE7</accession>
<dbReference type="AlphaFoldDB" id="A0A3Q3VPE7"/>
<organism evidence="1 2">
    <name type="scientific">Mola mola</name>
    <name type="common">Ocean sunfish</name>
    <name type="synonym">Tetraodon mola</name>
    <dbReference type="NCBI Taxonomy" id="94237"/>
    <lineage>
        <taxon>Eukaryota</taxon>
        <taxon>Metazoa</taxon>
        <taxon>Chordata</taxon>
        <taxon>Craniata</taxon>
        <taxon>Vertebrata</taxon>
        <taxon>Euteleostomi</taxon>
        <taxon>Actinopterygii</taxon>
        <taxon>Neopterygii</taxon>
        <taxon>Teleostei</taxon>
        <taxon>Neoteleostei</taxon>
        <taxon>Acanthomorphata</taxon>
        <taxon>Eupercaria</taxon>
        <taxon>Tetraodontiformes</taxon>
        <taxon>Molidae</taxon>
        <taxon>Mola</taxon>
    </lineage>
</organism>
<reference evidence="1" key="1">
    <citation type="submission" date="2025-08" db="UniProtKB">
        <authorList>
            <consortium name="Ensembl"/>
        </authorList>
    </citation>
    <scope>IDENTIFICATION</scope>
</reference>
<dbReference type="Ensembl" id="ENSMMOT00000003971.1">
    <property type="protein sequence ID" value="ENSMMOP00000003901.1"/>
    <property type="gene ID" value="ENSMMOG00000003123.1"/>
</dbReference>
<keyword evidence="2" id="KW-1185">Reference proteome</keyword>
<dbReference type="Proteomes" id="UP000261620">
    <property type="component" value="Unplaced"/>
</dbReference>
<evidence type="ECO:0000313" key="2">
    <source>
        <dbReference type="Proteomes" id="UP000261620"/>
    </source>
</evidence>
<dbReference type="Gene3D" id="3.60.10.10">
    <property type="entry name" value="Endonuclease/exonuclease/phosphatase"/>
    <property type="match status" value="1"/>
</dbReference>
<protein>
    <recommendedName>
        <fullName evidence="3">Endonuclease/exonuclease/phosphatase domain-containing protein</fullName>
    </recommendedName>
</protein>
<name>A0A3Q3VPE7_MOLML</name>
<dbReference type="STRING" id="94237.ENSMMOP00000003901"/>
<proteinExistence type="predicted"/>
<evidence type="ECO:0000313" key="1">
    <source>
        <dbReference type="Ensembl" id="ENSMMOP00000003901.1"/>
    </source>
</evidence>
<evidence type="ECO:0008006" key="3">
    <source>
        <dbReference type="Google" id="ProtNLM"/>
    </source>
</evidence>
<sequence>MGELVRLTSLNVKGANSAIKRRKILLYLKQKNPDLVFLQETHLEKEDFIFEGACNLLPCTSSVFFCIMSYLLRRKFNWLAKKLTANLMFKITSQNKSRPLNLQRLRNLQNC</sequence>